<feature type="transmembrane region" description="Helical" evidence="9">
    <location>
        <begin position="26"/>
        <end position="44"/>
    </location>
</feature>
<reference evidence="12 13" key="1">
    <citation type="submission" date="2019-03" db="EMBL/GenBank/DDBJ databases">
        <title>Genomic Encyclopedia of Type Strains, Phase IV (KMG-IV): sequencing the most valuable type-strain genomes for metagenomic binning, comparative biology and taxonomic classification.</title>
        <authorList>
            <person name="Goeker M."/>
        </authorList>
    </citation>
    <scope>NUCLEOTIDE SEQUENCE [LARGE SCALE GENOMIC DNA]</scope>
    <source>
        <strain evidence="12 13">DSM 24179</strain>
    </source>
</reference>
<protein>
    <recommendedName>
        <fullName evidence="2">non-specific protein-tyrosine kinase</fullName>
        <ecNumber evidence="2">2.7.10.2</ecNumber>
    </recommendedName>
</protein>
<dbReference type="Proteomes" id="UP000295221">
    <property type="component" value="Unassembled WGS sequence"/>
</dbReference>
<dbReference type="Gene3D" id="3.40.50.300">
    <property type="entry name" value="P-loop containing nucleotide triphosphate hydrolases"/>
    <property type="match status" value="1"/>
</dbReference>
<keyword evidence="4" id="KW-0547">Nucleotide-binding</keyword>
<dbReference type="Pfam" id="PF13807">
    <property type="entry name" value="GNVR"/>
    <property type="match status" value="1"/>
</dbReference>
<evidence type="ECO:0000313" key="12">
    <source>
        <dbReference type="EMBL" id="TCO06077.1"/>
    </source>
</evidence>
<dbReference type="GO" id="GO:0005886">
    <property type="term" value="C:plasma membrane"/>
    <property type="evidence" value="ECO:0007669"/>
    <property type="project" value="TreeGrafter"/>
</dbReference>
<gene>
    <name evidence="12" type="ORF">EV194_11459</name>
</gene>
<feature type="domain" description="Tyrosine-protein kinase G-rich" evidence="11">
    <location>
        <begin position="439"/>
        <end position="515"/>
    </location>
</feature>
<keyword evidence="9" id="KW-1133">Transmembrane helix</keyword>
<keyword evidence="6" id="KW-0067">ATP-binding</keyword>
<evidence type="ECO:0000256" key="9">
    <source>
        <dbReference type="SAM" id="Phobius"/>
    </source>
</evidence>
<feature type="domain" description="AAA" evidence="10">
    <location>
        <begin position="583"/>
        <end position="721"/>
    </location>
</feature>
<evidence type="ECO:0000256" key="6">
    <source>
        <dbReference type="ARBA" id="ARBA00022840"/>
    </source>
</evidence>
<keyword evidence="13" id="KW-1185">Reference proteome</keyword>
<evidence type="ECO:0000256" key="7">
    <source>
        <dbReference type="ARBA" id="ARBA00023137"/>
    </source>
</evidence>
<dbReference type="PANTHER" id="PTHR32309">
    <property type="entry name" value="TYROSINE-PROTEIN KINASE"/>
    <property type="match status" value="1"/>
</dbReference>
<dbReference type="GO" id="GO:0005524">
    <property type="term" value="F:ATP binding"/>
    <property type="evidence" value="ECO:0007669"/>
    <property type="project" value="UniProtKB-KW"/>
</dbReference>
<evidence type="ECO:0000256" key="4">
    <source>
        <dbReference type="ARBA" id="ARBA00022741"/>
    </source>
</evidence>
<keyword evidence="7" id="KW-0829">Tyrosine-protein kinase</keyword>
<evidence type="ECO:0000259" key="10">
    <source>
        <dbReference type="Pfam" id="PF13614"/>
    </source>
</evidence>
<dbReference type="InterPro" id="IPR005702">
    <property type="entry name" value="Wzc-like_C"/>
</dbReference>
<dbReference type="GO" id="GO:0004715">
    <property type="term" value="F:non-membrane spanning protein tyrosine kinase activity"/>
    <property type="evidence" value="ECO:0007669"/>
    <property type="project" value="UniProtKB-EC"/>
</dbReference>
<dbReference type="InterPro" id="IPR025669">
    <property type="entry name" value="AAA_dom"/>
</dbReference>
<dbReference type="RefSeq" id="WP_132434872.1">
    <property type="nucleotide sequence ID" value="NZ_SLWK01000014.1"/>
</dbReference>
<evidence type="ECO:0000256" key="2">
    <source>
        <dbReference type="ARBA" id="ARBA00011903"/>
    </source>
</evidence>
<dbReference type="AlphaFoldDB" id="A0A4R2GDD8"/>
<comment type="similarity">
    <text evidence="1">Belongs to the CpsD/CapB family.</text>
</comment>
<comment type="catalytic activity">
    <reaction evidence="8">
        <text>L-tyrosyl-[protein] + ATP = O-phospho-L-tyrosyl-[protein] + ADP + H(+)</text>
        <dbReference type="Rhea" id="RHEA:10596"/>
        <dbReference type="Rhea" id="RHEA-COMP:10136"/>
        <dbReference type="Rhea" id="RHEA-COMP:20101"/>
        <dbReference type="ChEBI" id="CHEBI:15378"/>
        <dbReference type="ChEBI" id="CHEBI:30616"/>
        <dbReference type="ChEBI" id="CHEBI:46858"/>
        <dbReference type="ChEBI" id="CHEBI:61978"/>
        <dbReference type="ChEBI" id="CHEBI:456216"/>
        <dbReference type="EC" id="2.7.10.2"/>
    </reaction>
</comment>
<dbReference type="InterPro" id="IPR032807">
    <property type="entry name" value="GNVR"/>
</dbReference>
<comment type="caution">
    <text evidence="12">The sequence shown here is derived from an EMBL/GenBank/DDBJ whole genome shotgun (WGS) entry which is preliminary data.</text>
</comment>
<proteinExistence type="inferred from homology"/>
<keyword evidence="9" id="KW-0812">Transmembrane</keyword>
<feature type="transmembrane region" description="Helical" evidence="9">
    <location>
        <begin position="497"/>
        <end position="518"/>
    </location>
</feature>
<evidence type="ECO:0000313" key="13">
    <source>
        <dbReference type="Proteomes" id="UP000295221"/>
    </source>
</evidence>
<organism evidence="12 13">
    <name type="scientific">Natronoflexus pectinivorans</name>
    <dbReference type="NCBI Taxonomy" id="682526"/>
    <lineage>
        <taxon>Bacteria</taxon>
        <taxon>Pseudomonadati</taxon>
        <taxon>Bacteroidota</taxon>
        <taxon>Bacteroidia</taxon>
        <taxon>Marinilabiliales</taxon>
        <taxon>Marinilabiliaceae</taxon>
        <taxon>Natronoflexus</taxon>
    </lineage>
</organism>
<dbReference type="EMBL" id="SLWK01000014">
    <property type="protein sequence ID" value="TCO06077.1"/>
    <property type="molecule type" value="Genomic_DNA"/>
</dbReference>
<evidence type="ECO:0000256" key="5">
    <source>
        <dbReference type="ARBA" id="ARBA00022777"/>
    </source>
</evidence>
<accession>A0A4R2GDD8</accession>
<dbReference type="PANTHER" id="PTHR32309:SF13">
    <property type="entry name" value="FERRIC ENTEROBACTIN TRANSPORT PROTEIN FEPE"/>
    <property type="match status" value="1"/>
</dbReference>
<evidence type="ECO:0000259" key="11">
    <source>
        <dbReference type="Pfam" id="PF13807"/>
    </source>
</evidence>
<name>A0A4R2GDD8_9BACT</name>
<dbReference type="EC" id="2.7.10.2" evidence="2"/>
<keyword evidence="5" id="KW-0418">Kinase</keyword>
<dbReference type="InterPro" id="IPR027417">
    <property type="entry name" value="P-loop_NTPase"/>
</dbReference>
<dbReference type="SUPFAM" id="SSF52540">
    <property type="entry name" value="P-loop containing nucleoside triphosphate hydrolases"/>
    <property type="match status" value="1"/>
</dbReference>
<evidence type="ECO:0000256" key="1">
    <source>
        <dbReference type="ARBA" id="ARBA00007316"/>
    </source>
</evidence>
<evidence type="ECO:0000256" key="3">
    <source>
        <dbReference type="ARBA" id="ARBA00022679"/>
    </source>
</evidence>
<keyword evidence="3" id="KW-0808">Transferase</keyword>
<dbReference type="Pfam" id="PF13614">
    <property type="entry name" value="AAA_31"/>
    <property type="match status" value="1"/>
</dbReference>
<dbReference type="CDD" id="cd05387">
    <property type="entry name" value="BY-kinase"/>
    <property type="match status" value="1"/>
</dbReference>
<sequence length="779" mass="88902">MKSYEEVDQERNIDIKKLFFRALNYWYLWPIFLGVALIIAYISWETTPPMHRVSARIMISDAQEGSAPRVGMGQNMLPGISLGNQSHIENQAIILRSRRQIERALRQVDFGISYYEVGRFRKQEIYRSSPFRVLIDSSEVSPPNATFQVEFKSLDRFVLTMENDKSFSKEAGFYERISHPRFSFSILPVEDNMPGSNYENKTYSFTINNMSRLIGHYQANTRLEPVHYGSTIVDLSILENNPQKGVDFLNALSNIAVNYTLERKNQVALNTIQFIESQLEGVADSLSAAENVLENFRSRHEIMDVSHQGQMIITRSRELEDQRSAIMAKLDYYSYLVDYIDSNRDVNEIIAPSSAGIDDPMLSQLIRQLSDMSAERSAMMFNATSENPNITRINASIENLKSNIQETIKSVVATTNLTLEDINRRLYNLSTQIRMLPRTEQRLLNIERSRQMNNETYTFLLNRLTEAQLAKASNQADNEIIEEAMIRGMVQPNSKQYMIMILLGGLLLPTVVIFLLVFTNDKVLEAEDIKDISPLPIIGEIPFNKPQKKRDMVKEKPDNTLLSESFRSIRTSLGYYNHKKNSKTILITSILPGEGKSFCAINLARSFAMLDKKTLLIEFDMRRPSLTKHSGLSVNGNGLSKFYTGDANTEEIIHTETNTPNLHIIFSGQIPPNPSELIASESTKELLDKYQDQYDIVILDTPPLGLVADAHLLTEYADANILVVRHNSTPKPVLKINLRDEKVKNIPHLSVLMNGIPFQKKEYSYKYGYNVTNNKYFAN</sequence>
<evidence type="ECO:0000256" key="8">
    <source>
        <dbReference type="ARBA" id="ARBA00051245"/>
    </source>
</evidence>
<dbReference type="OrthoDB" id="9794577at2"/>
<dbReference type="InterPro" id="IPR050445">
    <property type="entry name" value="Bact_polysacc_biosynth/exp"/>
</dbReference>
<dbReference type="NCBIfam" id="TIGR01007">
    <property type="entry name" value="eps_fam"/>
    <property type="match status" value="1"/>
</dbReference>
<keyword evidence="9" id="KW-0472">Membrane</keyword>